<dbReference type="AlphaFoldDB" id="A0AAW0K3H5"/>
<gene>
    <name evidence="1" type="ORF">CFP56_025633</name>
</gene>
<keyword evidence="2" id="KW-1185">Reference proteome</keyword>
<comment type="caution">
    <text evidence="1">The sequence shown here is derived from an EMBL/GenBank/DDBJ whole genome shotgun (WGS) entry which is preliminary data.</text>
</comment>
<evidence type="ECO:0000313" key="1">
    <source>
        <dbReference type="EMBL" id="KAK7833443.1"/>
    </source>
</evidence>
<evidence type="ECO:0000313" key="2">
    <source>
        <dbReference type="Proteomes" id="UP000237347"/>
    </source>
</evidence>
<dbReference type="Proteomes" id="UP000237347">
    <property type="component" value="Unassembled WGS sequence"/>
</dbReference>
<proteinExistence type="predicted"/>
<organism evidence="1 2">
    <name type="scientific">Quercus suber</name>
    <name type="common">Cork oak</name>
    <dbReference type="NCBI Taxonomy" id="58331"/>
    <lineage>
        <taxon>Eukaryota</taxon>
        <taxon>Viridiplantae</taxon>
        <taxon>Streptophyta</taxon>
        <taxon>Embryophyta</taxon>
        <taxon>Tracheophyta</taxon>
        <taxon>Spermatophyta</taxon>
        <taxon>Magnoliopsida</taxon>
        <taxon>eudicotyledons</taxon>
        <taxon>Gunneridae</taxon>
        <taxon>Pentapetalae</taxon>
        <taxon>rosids</taxon>
        <taxon>fabids</taxon>
        <taxon>Fagales</taxon>
        <taxon>Fagaceae</taxon>
        <taxon>Quercus</taxon>
    </lineage>
</organism>
<accession>A0AAW0K3H5</accession>
<protein>
    <submittedName>
        <fullName evidence="1">Uncharacterized protein</fullName>
    </submittedName>
</protein>
<dbReference type="EMBL" id="PKMF04000407">
    <property type="protein sequence ID" value="KAK7833443.1"/>
    <property type="molecule type" value="Genomic_DNA"/>
</dbReference>
<reference evidence="1 2" key="1">
    <citation type="journal article" date="2018" name="Sci. Data">
        <title>The draft genome sequence of cork oak.</title>
        <authorList>
            <person name="Ramos A.M."/>
            <person name="Usie A."/>
            <person name="Barbosa P."/>
            <person name="Barros P.M."/>
            <person name="Capote T."/>
            <person name="Chaves I."/>
            <person name="Simoes F."/>
            <person name="Abreu I."/>
            <person name="Carrasquinho I."/>
            <person name="Faro C."/>
            <person name="Guimaraes J.B."/>
            <person name="Mendonca D."/>
            <person name="Nobrega F."/>
            <person name="Rodrigues L."/>
            <person name="Saibo N.J.M."/>
            <person name="Varela M.C."/>
            <person name="Egas C."/>
            <person name="Matos J."/>
            <person name="Miguel C.M."/>
            <person name="Oliveira M.M."/>
            <person name="Ricardo C.P."/>
            <person name="Goncalves S."/>
        </authorList>
    </citation>
    <scope>NUCLEOTIDE SEQUENCE [LARGE SCALE GENOMIC DNA]</scope>
    <source>
        <strain evidence="2">cv. HL8</strain>
    </source>
</reference>
<sequence length="172" mass="19564">MNSIIQVEEIKGNKFLEELGDADMMEGLEDIEDLDDLEAFNEFGEELEMEQRIENSSNMECNVVTLPIEFMAKQNITKDEDFNSKGSNAQGACHILLTDEEMENLKPKVEAELEFPPGFDYNGKPTRVAMVGEQQCSTGEDVTNQEIGKEWFDDNIVEPQMPYVVEEPIKDE</sequence>
<name>A0AAW0K3H5_QUESU</name>